<evidence type="ECO:0000313" key="1">
    <source>
        <dbReference type="EMBL" id="VAW93945.1"/>
    </source>
</evidence>
<gene>
    <name evidence="1" type="ORF">MNBD_GAMMA20-1475</name>
</gene>
<reference evidence="1" key="1">
    <citation type="submission" date="2018-06" db="EMBL/GenBank/DDBJ databases">
        <authorList>
            <person name="Zhirakovskaya E."/>
        </authorList>
    </citation>
    <scope>NUCLEOTIDE SEQUENCE</scope>
</reference>
<name>A0A3B0ZKE6_9ZZZZ</name>
<protein>
    <submittedName>
        <fullName evidence="1">Uncharacterized protein</fullName>
    </submittedName>
</protein>
<organism evidence="1">
    <name type="scientific">hydrothermal vent metagenome</name>
    <dbReference type="NCBI Taxonomy" id="652676"/>
    <lineage>
        <taxon>unclassified sequences</taxon>
        <taxon>metagenomes</taxon>
        <taxon>ecological metagenomes</taxon>
    </lineage>
</organism>
<dbReference type="EMBL" id="UOFU01000040">
    <property type="protein sequence ID" value="VAW93945.1"/>
    <property type="molecule type" value="Genomic_DNA"/>
</dbReference>
<dbReference type="AlphaFoldDB" id="A0A3B0ZKE6"/>
<accession>A0A3B0ZKE6</accession>
<sequence length="182" mass="21615">MINITTEQIDCALLRVESGLEKYLSLQDRLKKIDVSNNREFQKRFNHFYRVRRNNDWQSQYYKILQEHKNKEISFADALKKIHKNTEWLEASFASKLVATVHPEKPVIDKFVLENADLKLPYPSAKDREIKIVSVYSDLETKFKDFLKTENGKYLVKQFQVKFPNAKITTIKMADLVLWQTR</sequence>
<proteinExistence type="predicted"/>